<comment type="caution">
    <text evidence="2">The sequence shown here is derived from an EMBL/GenBank/DDBJ whole genome shotgun (WGS) entry which is preliminary data.</text>
</comment>
<accession>A0AAD8AIT7</accession>
<protein>
    <submittedName>
        <fullName evidence="2">Uncharacterized protein</fullName>
    </submittedName>
</protein>
<dbReference type="EMBL" id="JASPKZ010000462">
    <property type="protein sequence ID" value="KAJ9599973.1"/>
    <property type="molecule type" value="Genomic_DNA"/>
</dbReference>
<organism evidence="2 3">
    <name type="scientific">Diploptera punctata</name>
    <name type="common">Pacific beetle cockroach</name>
    <dbReference type="NCBI Taxonomy" id="6984"/>
    <lineage>
        <taxon>Eukaryota</taxon>
        <taxon>Metazoa</taxon>
        <taxon>Ecdysozoa</taxon>
        <taxon>Arthropoda</taxon>
        <taxon>Hexapoda</taxon>
        <taxon>Insecta</taxon>
        <taxon>Pterygota</taxon>
        <taxon>Neoptera</taxon>
        <taxon>Polyneoptera</taxon>
        <taxon>Dictyoptera</taxon>
        <taxon>Blattodea</taxon>
        <taxon>Blaberoidea</taxon>
        <taxon>Blaberidae</taxon>
        <taxon>Diplopterinae</taxon>
        <taxon>Diploptera</taxon>
    </lineage>
</organism>
<name>A0AAD8AIT7_DIPPU</name>
<evidence type="ECO:0000313" key="2">
    <source>
        <dbReference type="EMBL" id="KAJ9599973.1"/>
    </source>
</evidence>
<keyword evidence="1" id="KW-1133">Transmembrane helix</keyword>
<evidence type="ECO:0000313" key="3">
    <source>
        <dbReference type="Proteomes" id="UP001233999"/>
    </source>
</evidence>
<dbReference type="AlphaFoldDB" id="A0AAD8AIT7"/>
<gene>
    <name evidence="2" type="ORF">L9F63_009735</name>
</gene>
<reference evidence="2" key="2">
    <citation type="submission" date="2023-05" db="EMBL/GenBank/DDBJ databases">
        <authorList>
            <person name="Fouks B."/>
        </authorList>
    </citation>
    <scope>NUCLEOTIDE SEQUENCE</scope>
    <source>
        <strain evidence="2">Stay&amp;Tobe</strain>
        <tissue evidence="2">Testes</tissue>
    </source>
</reference>
<feature type="non-terminal residue" evidence="2">
    <location>
        <position position="116"/>
    </location>
</feature>
<evidence type="ECO:0000256" key="1">
    <source>
        <dbReference type="SAM" id="Phobius"/>
    </source>
</evidence>
<reference evidence="2" key="1">
    <citation type="journal article" date="2023" name="IScience">
        <title>Live-bearing cockroach genome reveals convergent evolutionary mechanisms linked to viviparity in insects and beyond.</title>
        <authorList>
            <person name="Fouks B."/>
            <person name="Harrison M.C."/>
            <person name="Mikhailova A.A."/>
            <person name="Marchal E."/>
            <person name="English S."/>
            <person name="Carruthers M."/>
            <person name="Jennings E.C."/>
            <person name="Chiamaka E.L."/>
            <person name="Frigard R.A."/>
            <person name="Pippel M."/>
            <person name="Attardo G.M."/>
            <person name="Benoit J.B."/>
            <person name="Bornberg-Bauer E."/>
            <person name="Tobe S.S."/>
        </authorList>
    </citation>
    <scope>NUCLEOTIDE SEQUENCE</scope>
    <source>
        <strain evidence="2">Stay&amp;Tobe</strain>
    </source>
</reference>
<proteinExistence type="predicted"/>
<dbReference type="Proteomes" id="UP001233999">
    <property type="component" value="Unassembled WGS sequence"/>
</dbReference>
<keyword evidence="3" id="KW-1185">Reference proteome</keyword>
<keyword evidence="1" id="KW-0812">Transmembrane</keyword>
<feature type="transmembrane region" description="Helical" evidence="1">
    <location>
        <begin position="72"/>
        <end position="97"/>
    </location>
</feature>
<sequence>MAHAFTTHFKPLVQNLGYQPHHRATHRNILTGINHTVFHEELPIWWYAVPNSVAHSDSLVEWLHQSTFLENLIFSISFLYMFLHILCKIELHAYLLYMKDFINSFTYNAVFYRVFK</sequence>
<keyword evidence="1" id="KW-0472">Membrane</keyword>